<gene>
    <name evidence="1" type="ORF">MSAN_00214000</name>
</gene>
<evidence type="ECO:0000313" key="2">
    <source>
        <dbReference type="Proteomes" id="UP000623467"/>
    </source>
</evidence>
<dbReference type="AlphaFoldDB" id="A0A8H6ZF83"/>
<comment type="caution">
    <text evidence="1">The sequence shown here is derived from an EMBL/GenBank/DDBJ whole genome shotgun (WGS) entry which is preliminary data.</text>
</comment>
<protein>
    <submittedName>
        <fullName evidence="1">Uncharacterized protein</fullName>
    </submittedName>
</protein>
<keyword evidence="2" id="KW-1185">Reference proteome</keyword>
<dbReference type="Pfam" id="PF19271">
    <property type="entry name" value="Nis1"/>
    <property type="match status" value="1"/>
</dbReference>
<reference evidence="1" key="1">
    <citation type="submission" date="2020-05" db="EMBL/GenBank/DDBJ databases">
        <title>Mycena genomes resolve the evolution of fungal bioluminescence.</title>
        <authorList>
            <person name="Tsai I.J."/>
        </authorList>
    </citation>
    <scope>NUCLEOTIDE SEQUENCE</scope>
    <source>
        <strain evidence="1">160909Yilan</strain>
    </source>
</reference>
<organism evidence="1 2">
    <name type="scientific">Mycena sanguinolenta</name>
    <dbReference type="NCBI Taxonomy" id="230812"/>
    <lineage>
        <taxon>Eukaryota</taxon>
        <taxon>Fungi</taxon>
        <taxon>Dikarya</taxon>
        <taxon>Basidiomycota</taxon>
        <taxon>Agaricomycotina</taxon>
        <taxon>Agaricomycetes</taxon>
        <taxon>Agaricomycetidae</taxon>
        <taxon>Agaricales</taxon>
        <taxon>Marasmiineae</taxon>
        <taxon>Mycenaceae</taxon>
        <taxon>Mycena</taxon>
    </lineage>
</organism>
<dbReference type="InterPro" id="IPR045469">
    <property type="entry name" value="Nis1"/>
</dbReference>
<proteinExistence type="predicted"/>
<sequence>MVYADRPSINTPRENLWKYHSIPPSTMKFFSSLALSAIFMAGALAQSVDIGAPADGTTVSAGSNITVEIDRPDTLTGSTEIAIIIGFLPCGASASGCLPPSEGLGTILYNGPFDPEFSSSGGGVNHRPHQNFTVTIPSSASPGVAQLGVAHVALVGAGEFPLLETLNITLNVV</sequence>
<dbReference type="OrthoDB" id="2841294at2759"/>
<dbReference type="Proteomes" id="UP000623467">
    <property type="component" value="Unassembled WGS sequence"/>
</dbReference>
<name>A0A8H6ZF83_9AGAR</name>
<accession>A0A8H6ZF83</accession>
<evidence type="ECO:0000313" key="1">
    <source>
        <dbReference type="EMBL" id="KAF7377903.1"/>
    </source>
</evidence>
<dbReference type="EMBL" id="JACAZH010000001">
    <property type="protein sequence ID" value="KAF7377903.1"/>
    <property type="molecule type" value="Genomic_DNA"/>
</dbReference>